<dbReference type="SUPFAM" id="SSF53448">
    <property type="entry name" value="Nucleotide-diphospho-sugar transferases"/>
    <property type="match status" value="1"/>
</dbReference>
<name>A0A5E8CML1_9ZZZZ</name>
<dbReference type="InterPro" id="IPR029044">
    <property type="entry name" value="Nucleotide-diphossugar_trans"/>
</dbReference>
<dbReference type="Pfam" id="PF02348">
    <property type="entry name" value="CTP_transf_3"/>
    <property type="match status" value="1"/>
</dbReference>
<dbReference type="Gene3D" id="3.90.550.10">
    <property type="entry name" value="Spore Coat Polysaccharide Biosynthesis Protein SpsA, Chain A"/>
    <property type="match status" value="1"/>
</dbReference>
<protein>
    <submittedName>
        <fullName evidence="3">Cytidylyltransferase</fullName>
    </submittedName>
</protein>
<evidence type="ECO:0000256" key="2">
    <source>
        <dbReference type="ARBA" id="ARBA00022695"/>
    </source>
</evidence>
<dbReference type="NCBIfam" id="NF003952">
    <property type="entry name" value="PRK05450.1-5"/>
    <property type="match status" value="1"/>
</dbReference>
<dbReference type="GO" id="GO:0005829">
    <property type="term" value="C:cytosol"/>
    <property type="evidence" value="ECO:0007669"/>
    <property type="project" value="TreeGrafter"/>
</dbReference>
<evidence type="ECO:0000256" key="1">
    <source>
        <dbReference type="ARBA" id="ARBA00022679"/>
    </source>
</evidence>
<reference evidence="3" key="1">
    <citation type="submission" date="2019-09" db="EMBL/GenBank/DDBJ databases">
        <authorList>
            <person name="Needham M D."/>
        </authorList>
    </citation>
    <scope>NUCLEOTIDE SEQUENCE</scope>
</reference>
<dbReference type="AlphaFoldDB" id="A0A5E8CML1"/>
<proteinExistence type="predicted"/>
<dbReference type="EMBL" id="CABVLZ010000013">
    <property type="protein sequence ID" value="VVU95810.1"/>
    <property type="molecule type" value="Genomic_DNA"/>
</dbReference>
<dbReference type="InterPro" id="IPR003329">
    <property type="entry name" value="Cytidylyl_trans"/>
</dbReference>
<evidence type="ECO:0000313" key="3">
    <source>
        <dbReference type="EMBL" id="VVU95810.1"/>
    </source>
</evidence>
<sequence>MTEFKNKEFTKSTTQFENKEFTKSTTQFENKEFTKSTTQFENKVCFIPARYPSTRLPGKPLLEIKGIAIIERVYQQVKKCHLVDKIIVLTDDKRIKDKVESFGGNCEIVTEECLNGTERIIKYIQKNIDCCDLVINVQGDEPFIDPTAIDKCIANYIKQTDSSVKCSTLHHKLDSEEEIRKRSNGKLVLDNFNNIMYCSRNIIPGTKKNEYDKHINYYGHIGIFVFDKTYLLEEYTKENTPNQLNEDIEWLKILEQGYRINSVCVDDPEISVDTKEDYIYLLDKYK</sequence>
<accession>A0A5E8CML1</accession>
<dbReference type="PANTHER" id="PTHR42866:SF2">
    <property type="entry name" value="3-DEOXY-MANNO-OCTULOSONATE CYTIDYLYLTRANSFERASE, MITOCHONDRIAL"/>
    <property type="match status" value="1"/>
</dbReference>
<dbReference type="PANTHER" id="PTHR42866">
    <property type="entry name" value="3-DEOXY-MANNO-OCTULOSONATE CYTIDYLYLTRANSFERASE"/>
    <property type="match status" value="1"/>
</dbReference>
<keyword evidence="2 3" id="KW-0548">Nucleotidyltransferase</keyword>
<keyword evidence="1 3" id="KW-0808">Transferase</keyword>
<gene>
    <name evidence="3" type="ORF">CPAV1605_1572</name>
</gene>
<organism evidence="3">
    <name type="scientific">seawater metagenome</name>
    <dbReference type="NCBI Taxonomy" id="1561972"/>
    <lineage>
        <taxon>unclassified sequences</taxon>
        <taxon>metagenomes</taxon>
        <taxon>ecological metagenomes</taxon>
    </lineage>
</organism>
<dbReference type="GO" id="GO:0008690">
    <property type="term" value="F:3-deoxy-manno-octulosonate cytidylyltransferase activity"/>
    <property type="evidence" value="ECO:0007669"/>
    <property type="project" value="TreeGrafter"/>
</dbReference>